<reference evidence="2 3" key="1">
    <citation type="submission" date="2024-09" db="EMBL/GenBank/DDBJ databases">
        <authorList>
            <person name="Sun Q."/>
            <person name="Mori K."/>
        </authorList>
    </citation>
    <scope>NUCLEOTIDE SEQUENCE [LARGE SCALE GENOMIC DNA]</scope>
    <source>
        <strain evidence="2 3">TISTR 2452</strain>
    </source>
</reference>
<proteinExistence type="predicted"/>
<evidence type="ECO:0000313" key="3">
    <source>
        <dbReference type="Proteomes" id="UP001589747"/>
    </source>
</evidence>
<accession>A0ABV5L3B5</accession>
<keyword evidence="3" id="KW-1185">Reference proteome</keyword>
<dbReference type="SMART" id="SM00530">
    <property type="entry name" value="HTH_XRE"/>
    <property type="match status" value="1"/>
</dbReference>
<evidence type="ECO:0000259" key="1">
    <source>
        <dbReference type="PROSITE" id="PS50943"/>
    </source>
</evidence>
<name>A0ABV5L3B5_9BACL</name>
<dbReference type="InterPro" id="IPR010982">
    <property type="entry name" value="Lambda_DNA-bd_dom_sf"/>
</dbReference>
<dbReference type="CDD" id="cd00093">
    <property type="entry name" value="HTH_XRE"/>
    <property type="match status" value="1"/>
</dbReference>
<sequence>MMESGEVDDPGPLTIEIRLHVALKARKLKQRDLARMTGIRPNAISHMYRGFPERLTIDHLERIANALNITDIRELVILVHEEDHDFWQFGTEGHLGDDE</sequence>
<dbReference type="RefSeq" id="WP_377502503.1">
    <property type="nucleotide sequence ID" value="NZ_JBHMDO010000053.1"/>
</dbReference>
<dbReference type="Pfam" id="PF13443">
    <property type="entry name" value="HTH_26"/>
    <property type="match status" value="1"/>
</dbReference>
<dbReference type="Gene3D" id="1.10.260.40">
    <property type="entry name" value="lambda repressor-like DNA-binding domains"/>
    <property type="match status" value="1"/>
</dbReference>
<dbReference type="SUPFAM" id="SSF47413">
    <property type="entry name" value="lambda repressor-like DNA-binding domains"/>
    <property type="match status" value="1"/>
</dbReference>
<dbReference type="PROSITE" id="PS50943">
    <property type="entry name" value="HTH_CROC1"/>
    <property type="match status" value="1"/>
</dbReference>
<gene>
    <name evidence="2" type="ORF">ACFFSY_32935</name>
</gene>
<organism evidence="2 3">
    <name type="scientific">Paenibacillus aurantiacus</name>
    <dbReference type="NCBI Taxonomy" id="1936118"/>
    <lineage>
        <taxon>Bacteria</taxon>
        <taxon>Bacillati</taxon>
        <taxon>Bacillota</taxon>
        <taxon>Bacilli</taxon>
        <taxon>Bacillales</taxon>
        <taxon>Paenibacillaceae</taxon>
        <taxon>Paenibacillus</taxon>
    </lineage>
</organism>
<protein>
    <submittedName>
        <fullName evidence="2">Helix-turn-helix domain-containing protein</fullName>
    </submittedName>
</protein>
<dbReference type="EMBL" id="JBHMDO010000053">
    <property type="protein sequence ID" value="MFB9330772.1"/>
    <property type="molecule type" value="Genomic_DNA"/>
</dbReference>
<dbReference type="InterPro" id="IPR001387">
    <property type="entry name" value="Cro/C1-type_HTH"/>
</dbReference>
<dbReference type="Proteomes" id="UP001589747">
    <property type="component" value="Unassembled WGS sequence"/>
</dbReference>
<comment type="caution">
    <text evidence="2">The sequence shown here is derived from an EMBL/GenBank/DDBJ whole genome shotgun (WGS) entry which is preliminary data.</text>
</comment>
<feature type="domain" description="HTH cro/C1-type" evidence="1">
    <location>
        <begin position="19"/>
        <end position="75"/>
    </location>
</feature>
<evidence type="ECO:0000313" key="2">
    <source>
        <dbReference type="EMBL" id="MFB9330772.1"/>
    </source>
</evidence>